<evidence type="ECO:0000256" key="6">
    <source>
        <dbReference type="ARBA" id="ARBA00022918"/>
    </source>
</evidence>
<evidence type="ECO:0000256" key="4">
    <source>
        <dbReference type="ARBA" id="ARBA00022759"/>
    </source>
</evidence>
<dbReference type="GO" id="GO:0016787">
    <property type="term" value="F:hydrolase activity"/>
    <property type="evidence" value="ECO:0007669"/>
    <property type="project" value="UniProtKB-KW"/>
</dbReference>
<keyword evidence="3" id="KW-0540">Nuclease</keyword>
<keyword evidence="1" id="KW-0808">Transferase</keyword>
<keyword evidence="9" id="KW-1185">Reference proteome</keyword>
<dbReference type="PANTHER" id="PTHR34072">
    <property type="entry name" value="ENZYMATIC POLYPROTEIN-RELATED"/>
    <property type="match status" value="1"/>
</dbReference>
<keyword evidence="4" id="KW-0255">Endonuclease</keyword>
<dbReference type="InterPro" id="IPR043502">
    <property type="entry name" value="DNA/RNA_pol_sf"/>
</dbReference>
<dbReference type="PANTHER" id="PTHR34072:SF41">
    <property type="entry name" value="REVERSE TRANSCRIPTASE_RETROTRANSPOSON-DERIVED PROTEIN RNASE H-LIKE DOMAIN-CONTAINING PROTEIN"/>
    <property type="match status" value="1"/>
</dbReference>
<dbReference type="EMBL" id="JAVXUP010002121">
    <property type="protein sequence ID" value="KAK3005507.1"/>
    <property type="molecule type" value="Genomic_DNA"/>
</dbReference>
<dbReference type="AlphaFoldDB" id="A0AA89AKC2"/>
<feature type="domain" description="Reverse transcriptase RNase H-like" evidence="7">
    <location>
        <begin position="31"/>
        <end position="128"/>
    </location>
</feature>
<dbReference type="InterPro" id="IPR041373">
    <property type="entry name" value="RT_RNaseH"/>
</dbReference>
<protein>
    <recommendedName>
        <fullName evidence="7">Reverse transcriptase RNase H-like domain-containing protein</fullName>
    </recommendedName>
</protein>
<keyword evidence="2" id="KW-0548">Nucleotidyltransferase</keyword>
<sequence>MWEWSKRCHTTFEGLKEAMTEEPVLVLPNHAKVFEVQTNASDFAIEEVLMQERHPIAFESRKLNDTERKYTVQEKEMIAVIHCLCTWRHYLLGSRFLIKTDNIATSYFQSQKKLSPKQARWQDFLAEFDYSVIKVQSTAVDTHELTSDTNINQSFRSLRDIWRRESNPTTEAMFEFCDPTNPQMHVMKEQLNK</sequence>
<dbReference type="GO" id="GO:0004519">
    <property type="term" value="F:endonuclease activity"/>
    <property type="evidence" value="ECO:0007669"/>
    <property type="project" value="UniProtKB-KW"/>
</dbReference>
<evidence type="ECO:0000313" key="9">
    <source>
        <dbReference type="Proteomes" id="UP001188597"/>
    </source>
</evidence>
<name>A0AA89AKC2_9ASTE</name>
<evidence type="ECO:0000256" key="5">
    <source>
        <dbReference type="ARBA" id="ARBA00022801"/>
    </source>
</evidence>
<evidence type="ECO:0000259" key="7">
    <source>
        <dbReference type="Pfam" id="PF17917"/>
    </source>
</evidence>
<keyword evidence="5" id="KW-0378">Hydrolase</keyword>
<dbReference type="GO" id="GO:0003964">
    <property type="term" value="F:RNA-directed DNA polymerase activity"/>
    <property type="evidence" value="ECO:0007669"/>
    <property type="project" value="UniProtKB-KW"/>
</dbReference>
<keyword evidence="6" id="KW-0695">RNA-directed DNA polymerase</keyword>
<accession>A0AA89AKC2</accession>
<reference evidence="8" key="1">
    <citation type="submission" date="2022-12" db="EMBL/GenBank/DDBJ databases">
        <title>Draft genome assemblies for two species of Escallonia (Escalloniales).</title>
        <authorList>
            <person name="Chanderbali A."/>
            <person name="Dervinis C."/>
            <person name="Anghel I."/>
            <person name="Soltis D."/>
            <person name="Soltis P."/>
            <person name="Zapata F."/>
        </authorList>
    </citation>
    <scope>NUCLEOTIDE SEQUENCE</scope>
    <source>
        <strain evidence="8">UCBG64.0493</strain>
        <tissue evidence="8">Leaf</tissue>
    </source>
</reference>
<dbReference type="CDD" id="cd09274">
    <property type="entry name" value="RNase_HI_RT_Ty3"/>
    <property type="match status" value="1"/>
</dbReference>
<organism evidence="8 9">
    <name type="scientific">Escallonia herrerae</name>
    <dbReference type="NCBI Taxonomy" id="1293975"/>
    <lineage>
        <taxon>Eukaryota</taxon>
        <taxon>Viridiplantae</taxon>
        <taxon>Streptophyta</taxon>
        <taxon>Embryophyta</taxon>
        <taxon>Tracheophyta</taxon>
        <taxon>Spermatophyta</taxon>
        <taxon>Magnoliopsida</taxon>
        <taxon>eudicotyledons</taxon>
        <taxon>Gunneridae</taxon>
        <taxon>Pentapetalae</taxon>
        <taxon>asterids</taxon>
        <taxon>campanulids</taxon>
        <taxon>Escalloniales</taxon>
        <taxon>Escalloniaceae</taxon>
        <taxon>Escallonia</taxon>
    </lineage>
</organism>
<dbReference type="SUPFAM" id="SSF56672">
    <property type="entry name" value="DNA/RNA polymerases"/>
    <property type="match status" value="1"/>
</dbReference>
<evidence type="ECO:0000256" key="1">
    <source>
        <dbReference type="ARBA" id="ARBA00022679"/>
    </source>
</evidence>
<evidence type="ECO:0000256" key="2">
    <source>
        <dbReference type="ARBA" id="ARBA00022695"/>
    </source>
</evidence>
<dbReference type="Proteomes" id="UP001188597">
    <property type="component" value="Unassembled WGS sequence"/>
</dbReference>
<proteinExistence type="predicted"/>
<gene>
    <name evidence="8" type="ORF">RJ639_016066</name>
</gene>
<comment type="caution">
    <text evidence="8">The sequence shown here is derived from an EMBL/GenBank/DDBJ whole genome shotgun (WGS) entry which is preliminary data.</text>
</comment>
<evidence type="ECO:0000256" key="3">
    <source>
        <dbReference type="ARBA" id="ARBA00022722"/>
    </source>
</evidence>
<dbReference type="Pfam" id="PF17917">
    <property type="entry name" value="RT_RNaseH"/>
    <property type="match status" value="1"/>
</dbReference>
<evidence type="ECO:0000313" key="8">
    <source>
        <dbReference type="EMBL" id="KAK3005507.1"/>
    </source>
</evidence>